<dbReference type="EMBL" id="BPVZ01000052">
    <property type="protein sequence ID" value="GKV19291.1"/>
    <property type="molecule type" value="Genomic_DNA"/>
</dbReference>
<comment type="caution">
    <text evidence="2">The sequence shown here is derived from an EMBL/GenBank/DDBJ whole genome shotgun (WGS) entry which is preliminary data.</text>
</comment>
<dbReference type="Proteomes" id="UP001054252">
    <property type="component" value="Unassembled WGS sequence"/>
</dbReference>
<gene>
    <name evidence="2" type="ORF">SLEP1_g29576</name>
</gene>
<name>A0AAV5K3U8_9ROSI</name>
<proteinExistence type="predicted"/>
<protein>
    <submittedName>
        <fullName evidence="2">Uncharacterized protein</fullName>
    </submittedName>
</protein>
<feature type="compositionally biased region" description="Basic and acidic residues" evidence="1">
    <location>
        <begin position="47"/>
        <end position="59"/>
    </location>
</feature>
<dbReference type="AlphaFoldDB" id="A0AAV5K3U8"/>
<accession>A0AAV5K3U8</accession>
<evidence type="ECO:0000313" key="2">
    <source>
        <dbReference type="EMBL" id="GKV19291.1"/>
    </source>
</evidence>
<sequence>MVSKGWKENLQERVQIGEQGQIKGKGFVKDLENRNRGWLKMTGEQGEIKEEKQRRKGDEVIGVSMKN</sequence>
<feature type="region of interest" description="Disordered" evidence="1">
    <location>
        <begin position="47"/>
        <end position="67"/>
    </location>
</feature>
<keyword evidence="3" id="KW-1185">Reference proteome</keyword>
<organism evidence="2 3">
    <name type="scientific">Rubroshorea leprosula</name>
    <dbReference type="NCBI Taxonomy" id="152421"/>
    <lineage>
        <taxon>Eukaryota</taxon>
        <taxon>Viridiplantae</taxon>
        <taxon>Streptophyta</taxon>
        <taxon>Embryophyta</taxon>
        <taxon>Tracheophyta</taxon>
        <taxon>Spermatophyta</taxon>
        <taxon>Magnoliopsida</taxon>
        <taxon>eudicotyledons</taxon>
        <taxon>Gunneridae</taxon>
        <taxon>Pentapetalae</taxon>
        <taxon>rosids</taxon>
        <taxon>malvids</taxon>
        <taxon>Malvales</taxon>
        <taxon>Dipterocarpaceae</taxon>
        <taxon>Rubroshorea</taxon>
    </lineage>
</organism>
<evidence type="ECO:0000313" key="3">
    <source>
        <dbReference type="Proteomes" id="UP001054252"/>
    </source>
</evidence>
<evidence type="ECO:0000256" key="1">
    <source>
        <dbReference type="SAM" id="MobiDB-lite"/>
    </source>
</evidence>
<reference evidence="2 3" key="1">
    <citation type="journal article" date="2021" name="Commun. Biol.">
        <title>The genome of Shorea leprosula (Dipterocarpaceae) highlights the ecological relevance of drought in aseasonal tropical rainforests.</title>
        <authorList>
            <person name="Ng K.K.S."/>
            <person name="Kobayashi M.J."/>
            <person name="Fawcett J.A."/>
            <person name="Hatakeyama M."/>
            <person name="Paape T."/>
            <person name="Ng C.H."/>
            <person name="Ang C.C."/>
            <person name="Tnah L.H."/>
            <person name="Lee C.T."/>
            <person name="Nishiyama T."/>
            <person name="Sese J."/>
            <person name="O'Brien M.J."/>
            <person name="Copetti D."/>
            <person name="Mohd Noor M.I."/>
            <person name="Ong R.C."/>
            <person name="Putra M."/>
            <person name="Sireger I.Z."/>
            <person name="Indrioko S."/>
            <person name="Kosugi Y."/>
            <person name="Izuno A."/>
            <person name="Isagi Y."/>
            <person name="Lee S.L."/>
            <person name="Shimizu K.K."/>
        </authorList>
    </citation>
    <scope>NUCLEOTIDE SEQUENCE [LARGE SCALE GENOMIC DNA]</scope>
    <source>
        <strain evidence="2">214</strain>
    </source>
</reference>